<reference evidence="2 3" key="1">
    <citation type="submission" date="2015-12" db="EMBL/GenBank/DDBJ databases">
        <title>Bacillus cereus Group isolate.</title>
        <authorList>
            <person name="Kovac J."/>
        </authorList>
    </citation>
    <scope>NUCLEOTIDE SEQUENCE [LARGE SCALE GENOMIC DNA]</scope>
    <source>
        <strain evidence="2 3">FSL K6-0073</strain>
    </source>
</reference>
<gene>
    <name evidence="2" type="ORF">AT268_35205</name>
</gene>
<name>A0A9X0ME65_BACCE</name>
<comment type="caution">
    <text evidence="2">The sequence shown here is derived from an EMBL/GenBank/DDBJ whole genome shotgun (WGS) entry which is preliminary data.</text>
</comment>
<evidence type="ECO:0000256" key="1">
    <source>
        <dbReference type="SAM" id="MobiDB-lite"/>
    </source>
</evidence>
<organism evidence="2 3">
    <name type="scientific">Bacillus cereus</name>
    <dbReference type="NCBI Taxonomy" id="1396"/>
    <lineage>
        <taxon>Bacteria</taxon>
        <taxon>Bacillati</taxon>
        <taxon>Bacillota</taxon>
        <taxon>Bacilli</taxon>
        <taxon>Bacillales</taxon>
        <taxon>Bacillaceae</taxon>
        <taxon>Bacillus</taxon>
        <taxon>Bacillus cereus group</taxon>
    </lineage>
</organism>
<evidence type="ECO:0000313" key="3">
    <source>
        <dbReference type="Proteomes" id="UP000075476"/>
    </source>
</evidence>
<dbReference type="AlphaFoldDB" id="A0A9X0ME65"/>
<feature type="region of interest" description="Disordered" evidence="1">
    <location>
        <begin position="30"/>
        <end position="51"/>
    </location>
</feature>
<proteinExistence type="predicted"/>
<dbReference type="Proteomes" id="UP000075476">
    <property type="component" value="Unassembled WGS sequence"/>
</dbReference>
<evidence type="ECO:0000313" key="2">
    <source>
        <dbReference type="EMBL" id="KXY35063.1"/>
    </source>
</evidence>
<accession>A0A9X0ME65</accession>
<dbReference type="EMBL" id="LOMO01000168">
    <property type="protein sequence ID" value="KXY35063.1"/>
    <property type="molecule type" value="Genomic_DNA"/>
</dbReference>
<protein>
    <submittedName>
        <fullName evidence="2">Uncharacterized protein</fullName>
    </submittedName>
</protein>
<sequence length="93" mass="11076">MNAKQQMKDMQLRMERRFEEFAQKLNKAEKKLAEEKATHEKNKKDKLNKEHQEEYDNYLISIGKKKAPSKMTPQEQAEYDKYVASLGLGQKRK</sequence>
<dbReference type="RefSeq" id="WP_061663707.1">
    <property type="nucleotide sequence ID" value="NZ_LOMO01000168.1"/>
</dbReference>